<dbReference type="GO" id="GO:0016539">
    <property type="term" value="P:intein-mediated protein splicing"/>
    <property type="evidence" value="ECO:0007669"/>
    <property type="project" value="InterPro"/>
</dbReference>
<dbReference type="PANTHER" id="PTHR11889:SF31">
    <property type="entry name" value="PROTEIN HEDGEHOG"/>
    <property type="match status" value="1"/>
</dbReference>
<protein>
    <recommendedName>
        <fullName evidence="3">Hint domain-containing protein</fullName>
    </recommendedName>
</protein>
<dbReference type="CDD" id="cd00081">
    <property type="entry name" value="Hint"/>
    <property type="match status" value="1"/>
</dbReference>
<dbReference type="InterPro" id="IPR001767">
    <property type="entry name" value="Hedgehog_Hint"/>
</dbReference>
<dbReference type="InterPro" id="IPR003587">
    <property type="entry name" value="Hint_dom_N"/>
</dbReference>
<dbReference type="GO" id="GO:0016540">
    <property type="term" value="P:protein autoprocessing"/>
    <property type="evidence" value="ECO:0007669"/>
    <property type="project" value="InterPro"/>
</dbReference>
<keyword evidence="2" id="KW-0732">Signal</keyword>
<evidence type="ECO:0000313" key="4">
    <source>
        <dbReference type="EMBL" id="CAD9237430.1"/>
    </source>
</evidence>
<dbReference type="SUPFAM" id="SSF51294">
    <property type="entry name" value="Hedgehog/intein (Hint) domain"/>
    <property type="match status" value="1"/>
</dbReference>
<sequence>MIWFLGYGLWVVGLIGLLFHGGMGQCSLTACITNQGLSCVNPNLTQSSLMNITTCCPIVDQLSQCPQFSDNNCIMGDRLVNDTRVQILSSQRICSSSDNVTARVGELFPGEGIYFPPSLIAPFRCTTQLAWCKSVYSFTGACQARRRRTACFETQVKNCTDQGLKDVYPNGLIGNLTEATERLCTNATAKPTPSATPTTSPLPSSAPSPSSGATGSPSPTPTPTLSTNTSACEKALMYCGSSSFEGLSVTGAVDCNLATQYRDCVLLAGGNECSQSSPLAYEATLNIAESREREGCADSVCLSENVKVELASGELISIQNLHVGDRVRVSATGYSDVYFFSHRRVDALYPFYRIYFGEEGHAIEISGDHLMYINGQRIAARFVKAGDFVPIFGDDGFESTSRVEKVELVQARGLYHPHTLHGDIIVSGARISTFATYLSPHVSTALLFPERLAYALGTSMFGSFLEGHHPAWAQDLLRWMRRNHLASSK</sequence>
<name>A0A7S1TI05_9RHOD</name>
<dbReference type="EMBL" id="HBGH01017206">
    <property type="protein sequence ID" value="CAD9237430.1"/>
    <property type="molecule type" value="Transcribed_RNA"/>
</dbReference>
<dbReference type="Pfam" id="PF01079">
    <property type="entry name" value="Hint"/>
    <property type="match status" value="1"/>
</dbReference>
<evidence type="ECO:0000256" key="2">
    <source>
        <dbReference type="SAM" id="SignalP"/>
    </source>
</evidence>
<feature type="domain" description="Hint" evidence="3">
    <location>
        <begin position="299"/>
        <end position="393"/>
    </location>
</feature>
<dbReference type="PANTHER" id="PTHR11889">
    <property type="entry name" value="HEDGEHOG"/>
    <property type="match status" value="1"/>
</dbReference>
<dbReference type="InterPro" id="IPR006141">
    <property type="entry name" value="Intein_N"/>
</dbReference>
<feature type="chain" id="PRO_5031427202" description="Hint domain-containing protein" evidence="2">
    <location>
        <begin position="25"/>
        <end position="489"/>
    </location>
</feature>
<evidence type="ECO:0000259" key="3">
    <source>
        <dbReference type="SMART" id="SM00306"/>
    </source>
</evidence>
<feature type="region of interest" description="Disordered" evidence="1">
    <location>
        <begin position="188"/>
        <end position="227"/>
    </location>
</feature>
<organism evidence="4">
    <name type="scientific">Compsopogon caeruleus</name>
    <dbReference type="NCBI Taxonomy" id="31354"/>
    <lineage>
        <taxon>Eukaryota</taxon>
        <taxon>Rhodophyta</taxon>
        <taxon>Compsopogonophyceae</taxon>
        <taxon>Compsopogonales</taxon>
        <taxon>Compsopogonaceae</taxon>
        <taxon>Compsopogon</taxon>
    </lineage>
</organism>
<dbReference type="InterPro" id="IPR050387">
    <property type="entry name" value="Hedgehog_Signaling"/>
</dbReference>
<dbReference type="Gene3D" id="2.170.16.10">
    <property type="entry name" value="Hedgehog/Intein (Hint) domain"/>
    <property type="match status" value="1"/>
</dbReference>
<dbReference type="PROSITE" id="PS50817">
    <property type="entry name" value="INTEIN_N_TER"/>
    <property type="match status" value="1"/>
</dbReference>
<reference evidence="4" key="1">
    <citation type="submission" date="2021-01" db="EMBL/GenBank/DDBJ databases">
        <authorList>
            <person name="Corre E."/>
            <person name="Pelletier E."/>
            <person name="Niang G."/>
            <person name="Scheremetjew M."/>
            <person name="Finn R."/>
            <person name="Kale V."/>
            <person name="Holt S."/>
            <person name="Cochrane G."/>
            <person name="Meng A."/>
            <person name="Brown T."/>
            <person name="Cohen L."/>
        </authorList>
    </citation>
    <scope>NUCLEOTIDE SEQUENCE</scope>
    <source>
        <strain evidence="4">SAG 36.94</strain>
    </source>
</reference>
<gene>
    <name evidence="4" type="ORF">CCAE0312_LOCUS9529</name>
</gene>
<evidence type="ECO:0000256" key="1">
    <source>
        <dbReference type="SAM" id="MobiDB-lite"/>
    </source>
</evidence>
<dbReference type="SMART" id="SM00306">
    <property type="entry name" value="HintN"/>
    <property type="match status" value="1"/>
</dbReference>
<dbReference type="AlphaFoldDB" id="A0A7S1TI05"/>
<dbReference type="InterPro" id="IPR036844">
    <property type="entry name" value="Hint_dom_sf"/>
</dbReference>
<accession>A0A7S1TI05</accession>
<feature type="signal peptide" evidence="2">
    <location>
        <begin position="1"/>
        <end position="24"/>
    </location>
</feature>
<proteinExistence type="predicted"/>